<feature type="transmembrane region" description="Helical" evidence="7">
    <location>
        <begin position="30"/>
        <end position="49"/>
    </location>
</feature>
<comment type="similarity">
    <text evidence="2 7">Belongs to the complex I subunit 4L family.</text>
</comment>
<keyword evidence="5 7" id="KW-1133">Transmembrane helix</keyword>
<comment type="function">
    <text evidence="7">NDH-1 shuttles electrons from NADH, via FMN and iron-sulfur (Fe-S) centers, to quinones in the respiratory chain. The immediate electron acceptor for the enzyme in this species is believed to be a menaquinone. Couples the redox reaction to proton translocation (for every two electrons transferred, four hydrogen ions are translocated across the cytoplasmic membrane), and thus conserves the redox energy in a proton gradient.</text>
</comment>
<feature type="transmembrane region" description="Helical" evidence="7">
    <location>
        <begin position="61"/>
        <end position="81"/>
    </location>
</feature>
<reference evidence="8 9" key="1">
    <citation type="submission" date="2021-12" db="EMBL/GenBank/DDBJ databases">
        <title>Genome sequencing of bacteria with rrn-lacking chromosome and rrn-plasmid.</title>
        <authorList>
            <person name="Anda M."/>
            <person name="Iwasaki W."/>
        </authorList>
    </citation>
    <scope>NUCLEOTIDE SEQUENCE [LARGE SCALE GENOMIC DNA]</scope>
    <source>
        <strain evidence="8 9">NBRC 101262</strain>
    </source>
</reference>
<organism evidence="8 9">
    <name type="scientific">Persicobacter psychrovividus</name>
    <dbReference type="NCBI Taxonomy" id="387638"/>
    <lineage>
        <taxon>Bacteria</taxon>
        <taxon>Pseudomonadati</taxon>
        <taxon>Bacteroidota</taxon>
        <taxon>Cytophagia</taxon>
        <taxon>Cytophagales</taxon>
        <taxon>Persicobacteraceae</taxon>
        <taxon>Persicobacter</taxon>
    </lineage>
</organism>
<dbReference type="NCBIfam" id="NF004320">
    <property type="entry name" value="PRK05715.1-2"/>
    <property type="match status" value="1"/>
</dbReference>
<accession>A0ABN6L7T1</accession>
<name>A0ABN6L7T1_9BACT</name>
<proteinExistence type="inferred from homology"/>
<evidence type="ECO:0000256" key="1">
    <source>
        <dbReference type="ARBA" id="ARBA00004141"/>
    </source>
</evidence>
<dbReference type="HAMAP" id="MF_01456">
    <property type="entry name" value="NDH1_NuoK"/>
    <property type="match status" value="1"/>
</dbReference>
<dbReference type="InterPro" id="IPR039428">
    <property type="entry name" value="NUOK/Mnh_C1-like"/>
</dbReference>
<evidence type="ECO:0000313" key="9">
    <source>
        <dbReference type="Proteomes" id="UP001354989"/>
    </source>
</evidence>
<comment type="subcellular location">
    <subcellularLocation>
        <location evidence="7">Cell membrane</location>
        <topology evidence="7">Multi-pass membrane protein</topology>
    </subcellularLocation>
    <subcellularLocation>
        <location evidence="1">Membrane</location>
        <topology evidence="1">Multi-pass membrane protein</topology>
    </subcellularLocation>
</comment>
<keyword evidence="4 7" id="KW-0812">Transmembrane</keyword>
<protein>
    <recommendedName>
        <fullName evidence="7">NADH-quinone oxidoreductase subunit K</fullName>
        <ecNumber evidence="7">7.1.1.-</ecNumber>
    </recommendedName>
    <alternativeName>
        <fullName evidence="7">NADH dehydrogenase I subunit K</fullName>
    </alternativeName>
    <alternativeName>
        <fullName evidence="7">NDH-1 subunit K</fullName>
    </alternativeName>
</protein>
<comment type="catalytic activity">
    <reaction evidence="7">
        <text>a quinone + NADH + 5 H(+)(in) = a quinol + NAD(+) + 4 H(+)(out)</text>
        <dbReference type="Rhea" id="RHEA:57888"/>
        <dbReference type="ChEBI" id="CHEBI:15378"/>
        <dbReference type="ChEBI" id="CHEBI:24646"/>
        <dbReference type="ChEBI" id="CHEBI:57540"/>
        <dbReference type="ChEBI" id="CHEBI:57945"/>
        <dbReference type="ChEBI" id="CHEBI:132124"/>
    </reaction>
</comment>
<dbReference type="PANTHER" id="PTHR11434">
    <property type="entry name" value="NADH-UBIQUINONE OXIDOREDUCTASE SUBUNIT ND4L"/>
    <property type="match status" value="1"/>
</dbReference>
<dbReference type="Pfam" id="PF00420">
    <property type="entry name" value="Oxidored_q2"/>
    <property type="match status" value="1"/>
</dbReference>
<dbReference type="Gene3D" id="1.10.287.3510">
    <property type="match status" value="1"/>
</dbReference>
<sequence>MIPLAHILIFSALLFSLGIMIVLMKKNAIVILMGIELILNAANINLVAFSHYDPTFSGQMFTMFVMVVAVSEIAIALAIVFKLYHHLRSIDLDLN</sequence>
<keyword evidence="7" id="KW-1278">Translocase</keyword>
<dbReference type="PANTHER" id="PTHR11434:SF16">
    <property type="entry name" value="NADH-UBIQUINONE OXIDOREDUCTASE CHAIN 4L"/>
    <property type="match status" value="1"/>
</dbReference>
<dbReference type="EMBL" id="AP025292">
    <property type="protein sequence ID" value="BDC99279.1"/>
    <property type="molecule type" value="Genomic_DNA"/>
</dbReference>
<dbReference type="EC" id="7.1.1.-" evidence="7"/>
<gene>
    <name evidence="7 8" type="primary">nuoK</name>
    <name evidence="8" type="ORF">PEPS_15600</name>
</gene>
<dbReference type="Proteomes" id="UP001354989">
    <property type="component" value="Chromosome"/>
</dbReference>
<evidence type="ECO:0000313" key="8">
    <source>
        <dbReference type="EMBL" id="BDC99279.1"/>
    </source>
</evidence>
<keyword evidence="7" id="KW-1003">Cell membrane</keyword>
<evidence type="ECO:0000256" key="4">
    <source>
        <dbReference type="ARBA" id="ARBA00022692"/>
    </source>
</evidence>
<evidence type="ECO:0000256" key="5">
    <source>
        <dbReference type="ARBA" id="ARBA00022989"/>
    </source>
</evidence>
<evidence type="ECO:0000256" key="2">
    <source>
        <dbReference type="ARBA" id="ARBA00010519"/>
    </source>
</evidence>
<keyword evidence="7" id="KW-0520">NAD</keyword>
<dbReference type="InterPro" id="IPR001133">
    <property type="entry name" value="NADH_UbQ_OxRdtase_chain4L/K"/>
</dbReference>
<keyword evidence="3 7" id="KW-0813">Transport</keyword>
<evidence type="ECO:0000256" key="3">
    <source>
        <dbReference type="ARBA" id="ARBA00022448"/>
    </source>
</evidence>
<comment type="subunit">
    <text evidence="7">NDH-1 is composed of 14 different subunits. Subunits NuoA, H, J, K, L, M, N constitute the membrane sector of the complex.</text>
</comment>
<evidence type="ECO:0000256" key="6">
    <source>
        <dbReference type="ARBA" id="ARBA00023136"/>
    </source>
</evidence>
<feature type="transmembrane region" description="Helical" evidence="7">
    <location>
        <begin position="6"/>
        <end position="23"/>
    </location>
</feature>
<evidence type="ECO:0000256" key="7">
    <source>
        <dbReference type="HAMAP-Rule" id="MF_01456"/>
    </source>
</evidence>
<keyword evidence="7" id="KW-0874">Quinone</keyword>
<dbReference type="RefSeq" id="WP_332919194.1">
    <property type="nucleotide sequence ID" value="NZ_AP025292.1"/>
</dbReference>
<keyword evidence="6 7" id="KW-0472">Membrane</keyword>
<keyword evidence="9" id="KW-1185">Reference proteome</keyword>